<reference evidence="2 3" key="1">
    <citation type="journal article" date="2021" name="Elife">
        <title>Chloroplast acquisition without the gene transfer in kleptoplastic sea slugs, Plakobranchus ocellatus.</title>
        <authorList>
            <person name="Maeda T."/>
            <person name="Takahashi S."/>
            <person name="Yoshida T."/>
            <person name="Shimamura S."/>
            <person name="Takaki Y."/>
            <person name="Nagai Y."/>
            <person name="Toyoda A."/>
            <person name="Suzuki Y."/>
            <person name="Arimoto A."/>
            <person name="Ishii H."/>
            <person name="Satoh N."/>
            <person name="Nishiyama T."/>
            <person name="Hasebe M."/>
            <person name="Maruyama T."/>
            <person name="Minagawa J."/>
            <person name="Obokata J."/>
            <person name="Shigenobu S."/>
        </authorList>
    </citation>
    <scope>NUCLEOTIDE SEQUENCE [LARGE SCALE GENOMIC DNA]</scope>
</reference>
<evidence type="ECO:0000313" key="3">
    <source>
        <dbReference type="Proteomes" id="UP000762676"/>
    </source>
</evidence>
<dbReference type="EMBL" id="BMAT01008525">
    <property type="protein sequence ID" value="GFR87061.1"/>
    <property type="molecule type" value="Genomic_DNA"/>
</dbReference>
<feature type="region of interest" description="Disordered" evidence="1">
    <location>
        <begin position="94"/>
        <end position="121"/>
    </location>
</feature>
<organism evidence="2 3">
    <name type="scientific">Elysia marginata</name>
    <dbReference type="NCBI Taxonomy" id="1093978"/>
    <lineage>
        <taxon>Eukaryota</taxon>
        <taxon>Metazoa</taxon>
        <taxon>Spiralia</taxon>
        <taxon>Lophotrochozoa</taxon>
        <taxon>Mollusca</taxon>
        <taxon>Gastropoda</taxon>
        <taxon>Heterobranchia</taxon>
        <taxon>Euthyneura</taxon>
        <taxon>Panpulmonata</taxon>
        <taxon>Sacoglossa</taxon>
        <taxon>Placobranchoidea</taxon>
        <taxon>Plakobranchidae</taxon>
        <taxon>Elysia</taxon>
    </lineage>
</organism>
<comment type="caution">
    <text evidence="2">The sequence shown here is derived from an EMBL/GenBank/DDBJ whole genome shotgun (WGS) entry which is preliminary data.</text>
</comment>
<gene>
    <name evidence="2" type="ORF">ElyMa_004214000</name>
</gene>
<evidence type="ECO:0000313" key="2">
    <source>
        <dbReference type="EMBL" id="GFR87061.1"/>
    </source>
</evidence>
<dbReference type="AlphaFoldDB" id="A0AAV4GPU3"/>
<protein>
    <submittedName>
        <fullName evidence="2">Uncharacterized protein</fullName>
    </submittedName>
</protein>
<dbReference type="Proteomes" id="UP000762676">
    <property type="component" value="Unassembled WGS sequence"/>
</dbReference>
<accession>A0AAV4GPU3</accession>
<sequence>MFFQRLTSHLVSIRRQWLKRTSRRQLLPAPTATSSGDGSLLACQTPQRLARDQSEQSRACRQVSGSKGPERFAQLPGPCWLLMQICEELFKPCSTSSPDPGRLPTKKPPPSPHCGPRSNSVGLQSWRPTIFHEIPATQRNANADVLSRYPVEVADPEDPDTQWTAGTVVRPATIIPDLPVTTVTSVNQQQSLVLDSKTNIQERQAEDPDLSAVRHFVERQAPPSVLENVSYPRFARNS</sequence>
<name>A0AAV4GPU3_9GAST</name>
<keyword evidence="3" id="KW-1185">Reference proteome</keyword>
<proteinExistence type="predicted"/>
<evidence type="ECO:0000256" key="1">
    <source>
        <dbReference type="SAM" id="MobiDB-lite"/>
    </source>
</evidence>